<proteinExistence type="predicted"/>
<comment type="caution">
    <text evidence="1">The sequence shown here is derived from an EMBL/GenBank/DDBJ whole genome shotgun (WGS) entry which is preliminary data.</text>
</comment>
<sequence>MNKVFLAASWQRAARCLLTPPSLRRRVSLTGRLCMIRHFHPMSHAYRRKYDLRPDIPVIYPGAIRRESEKRPKMSPRCVVDEDHDHWTGLSDTMQRRKIQNRINKRAERSRKKHGDATQGTVPQDSKVDEPVASPPTVFENGNYSVNLAIRPLSMALTHQIAATMVPFTPPQPPDRPESTRRRRWAPKSRTGCMTCRASADSTRVELLQRPYTPLLSLFANVAPHNKGLFRTLRTSLFNTLLELFDRDFWSEDSLQRAHSFPAIWHTGTAIAAECTSIATAEATTQDKEGLHVYAVVQHGQAIRSLITASDKQDLSYADKEAVLFSMVLLAGLSCLWKDGDAALIHIGRGIQLYRQWRIEDGAVTSTKRVQPIKSQSLITLFRRFEEQYFCPSDAVQLQAVSPDVSTQLFTSVMEAYYEFLPILIAIRCAEPVIKPGTERSGVALISKYREPFRCWKAKFARLKSGATTDSVVAGILTLEIWSDMAEIMIAVSEVNDDVRQLAYDAWLPVFERMVAAGELLHSMIIKNPSPSSLLPVFSLSLSVSSPLFFVSRCRDGMIRRKAIALLRKWPHQDGLVPSGMRAARAEQLMLFEERFAMVEEAQRPTFCQCIAGGFICGWHRVRWAGIKSTGSRSADTWLVTQWDWKQGYFKKGYIEKMNILW</sequence>
<name>A0ACC1R4S3_9HYPO</name>
<protein>
    <submittedName>
        <fullName evidence="1">Uncharacterized protein</fullName>
    </submittedName>
</protein>
<gene>
    <name evidence="1" type="ORF">NLG97_g2024</name>
</gene>
<dbReference type="Proteomes" id="UP001148737">
    <property type="component" value="Unassembled WGS sequence"/>
</dbReference>
<evidence type="ECO:0000313" key="2">
    <source>
        <dbReference type="Proteomes" id="UP001148737"/>
    </source>
</evidence>
<accession>A0ACC1R4S3</accession>
<reference evidence="1" key="1">
    <citation type="submission" date="2022-07" db="EMBL/GenBank/DDBJ databases">
        <title>Genome Sequence of Lecanicillium saksenae.</title>
        <authorList>
            <person name="Buettner E."/>
        </authorList>
    </citation>
    <scope>NUCLEOTIDE SEQUENCE</scope>
    <source>
        <strain evidence="1">VT-O1</strain>
    </source>
</reference>
<keyword evidence="2" id="KW-1185">Reference proteome</keyword>
<evidence type="ECO:0000313" key="1">
    <source>
        <dbReference type="EMBL" id="KAJ3497291.1"/>
    </source>
</evidence>
<dbReference type="EMBL" id="JANAKD010000122">
    <property type="protein sequence ID" value="KAJ3497291.1"/>
    <property type="molecule type" value="Genomic_DNA"/>
</dbReference>
<organism evidence="1 2">
    <name type="scientific">Lecanicillium saksenae</name>
    <dbReference type="NCBI Taxonomy" id="468837"/>
    <lineage>
        <taxon>Eukaryota</taxon>
        <taxon>Fungi</taxon>
        <taxon>Dikarya</taxon>
        <taxon>Ascomycota</taxon>
        <taxon>Pezizomycotina</taxon>
        <taxon>Sordariomycetes</taxon>
        <taxon>Hypocreomycetidae</taxon>
        <taxon>Hypocreales</taxon>
        <taxon>Cordycipitaceae</taxon>
        <taxon>Lecanicillium</taxon>
    </lineage>
</organism>